<reference evidence="2 3" key="1">
    <citation type="submission" date="2019-03" db="EMBL/GenBank/DDBJ databases">
        <title>New insights into Acidothiobacillus thiooxidans sulfur metabolism through coupled gene expression, solution geochemistry, microscopy and spectroscopy analyses.</title>
        <authorList>
            <person name="Camacho D."/>
            <person name="Frazao R."/>
            <person name="Fouillen A."/>
            <person name="Nanci A."/>
            <person name="Lang B.F."/>
            <person name="Apte S.C."/>
            <person name="Baron C."/>
            <person name="Warren L.A."/>
        </authorList>
    </citation>
    <scope>NUCLEOTIDE SEQUENCE [LARGE SCALE GENOMIC DNA]</scope>
    <source>
        <strain evidence="2 3">ATCC 19377</strain>
    </source>
</reference>
<proteinExistence type="predicted"/>
<dbReference type="Proteomes" id="UP000315403">
    <property type="component" value="Unassembled WGS sequence"/>
</dbReference>
<dbReference type="AlphaFoldDB" id="A0A543PZZ1"/>
<evidence type="ECO:0000256" key="1">
    <source>
        <dbReference type="SAM" id="MobiDB-lite"/>
    </source>
</evidence>
<protein>
    <submittedName>
        <fullName evidence="2">Uncharacterized protein</fullName>
    </submittedName>
</protein>
<sequence length="277" mass="31281">MLIEQGFIFLDDHGIDLAKHLQTLRFASTRDNYRMHTSRIGYSIEARETIGQDLTYFIQRRARPVFYGKAGESPRCRQSYEEGIPLLIHWDGCDKGHLVFGTPSRLATGSFPAQLSVISLYGTQQRIECFAFQHGLHQLMMDTPGRGVAHAELVTQRQSRHPSFRLADQVTGKKPKGQTQTRSLKKRSGNQRSLVATVAAALKGLTRAAFQNRMASTVTLGAMKSFGPMRRFQGRCALFLSTKTLQKTGGRQAFLELHAVHRHWTLHCHKNQWNMSG</sequence>
<dbReference type="EMBL" id="SZUV01000003">
    <property type="protein sequence ID" value="TQN49643.1"/>
    <property type="molecule type" value="Genomic_DNA"/>
</dbReference>
<organism evidence="2 3">
    <name type="scientific">Acidithiobacillus thiooxidans ATCC 19377</name>
    <dbReference type="NCBI Taxonomy" id="637390"/>
    <lineage>
        <taxon>Bacteria</taxon>
        <taxon>Pseudomonadati</taxon>
        <taxon>Pseudomonadota</taxon>
        <taxon>Acidithiobacillia</taxon>
        <taxon>Acidithiobacillales</taxon>
        <taxon>Acidithiobacillaceae</taxon>
        <taxon>Acidithiobacillus</taxon>
    </lineage>
</organism>
<comment type="caution">
    <text evidence="2">The sequence shown here is derived from an EMBL/GenBank/DDBJ whole genome shotgun (WGS) entry which is preliminary data.</text>
</comment>
<accession>A0A543PZZ1</accession>
<gene>
    <name evidence="2" type="ORF">DLNHIDIE_03052</name>
</gene>
<evidence type="ECO:0000313" key="3">
    <source>
        <dbReference type="Proteomes" id="UP000315403"/>
    </source>
</evidence>
<feature type="region of interest" description="Disordered" evidence="1">
    <location>
        <begin position="162"/>
        <end position="190"/>
    </location>
</feature>
<evidence type="ECO:0000313" key="2">
    <source>
        <dbReference type="EMBL" id="TQN49643.1"/>
    </source>
</evidence>
<name>A0A543PZZ1_ACITH</name>